<dbReference type="InterPro" id="IPR046335">
    <property type="entry name" value="LacI/GalR-like_sensor"/>
</dbReference>
<comment type="caution">
    <text evidence="5">The sequence shown here is derived from an EMBL/GenBank/DDBJ whole genome shotgun (WGS) entry which is preliminary data.</text>
</comment>
<evidence type="ECO:0000313" key="6">
    <source>
        <dbReference type="Proteomes" id="UP000288227"/>
    </source>
</evidence>
<dbReference type="GO" id="GO:0003700">
    <property type="term" value="F:DNA-binding transcription factor activity"/>
    <property type="evidence" value="ECO:0007669"/>
    <property type="project" value="TreeGrafter"/>
</dbReference>
<dbReference type="SUPFAM" id="SSF53822">
    <property type="entry name" value="Periplasmic binding protein-like I"/>
    <property type="match status" value="1"/>
</dbReference>
<dbReference type="PANTHER" id="PTHR30146">
    <property type="entry name" value="LACI-RELATED TRANSCRIPTIONAL REPRESSOR"/>
    <property type="match status" value="1"/>
</dbReference>
<dbReference type="EMBL" id="BHXQ01000001">
    <property type="protein sequence ID" value="GCC50065.1"/>
    <property type="molecule type" value="Genomic_DNA"/>
</dbReference>
<evidence type="ECO:0000313" key="5">
    <source>
        <dbReference type="EMBL" id="GCC50065.1"/>
    </source>
</evidence>
<evidence type="ECO:0000256" key="1">
    <source>
        <dbReference type="ARBA" id="ARBA00023015"/>
    </source>
</evidence>
<organism evidence="5 6">
    <name type="scientific">Chryseotalea sanaruensis</name>
    <dbReference type="NCBI Taxonomy" id="2482724"/>
    <lineage>
        <taxon>Bacteria</taxon>
        <taxon>Pseudomonadati</taxon>
        <taxon>Bacteroidota</taxon>
        <taxon>Cytophagia</taxon>
        <taxon>Cytophagales</taxon>
        <taxon>Chryseotaleaceae</taxon>
        <taxon>Chryseotalea</taxon>
    </lineage>
</organism>
<dbReference type="Gene3D" id="1.10.260.40">
    <property type="entry name" value="lambda repressor-like DNA-binding domains"/>
    <property type="match status" value="1"/>
</dbReference>
<evidence type="ECO:0000256" key="2">
    <source>
        <dbReference type="ARBA" id="ARBA00023125"/>
    </source>
</evidence>
<evidence type="ECO:0000256" key="3">
    <source>
        <dbReference type="ARBA" id="ARBA00023163"/>
    </source>
</evidence>
<dbReference type="InterPro" id="IPR028082">
    <property type="entry name" value="Peripla_BP_I"/>
</dbReference>
<dbReference type="CDD" id="cd01392">
    <property type="entry name" value="HTH_LacI"/>
    <property type="match status" value="1"/>
</dbReference>
<dbReference type="OrthoDB" id="891936at2"/>
<dbReference type="RefSeq" id="WP_127120723.1">
    <property type="nucleotide sequence ID" value="NZ_BHXQ01000001.1"/>
</dbReference>
<dbReference type="CDD" id="cd06267">
    <property type="entry name" value="PBP1_LacI_sugar_binding-like"/>
    <property type="match status" value="1"/>
</dbReference>
<protein>
    <submittedName>
        <fullName evidence="5">LacI family transcriptional regulator</fullName>
    </submittedName>
</protein>
<dbReference type="Pfam" id="PF13377">
    <property type="entry name" value="Peripla_BP_3"/>
    <property type="match status" value="1"/>
</dbReference>
<evidence type="ECO:0000259" key="4">
    <source>
        <dbReference type="PROSITE" id="PS50932"/>
    </source>
</evidence>
<dbReference type="InterPro" id="IPR010982">
    <property type="entry name" value="Lambda_DNA-bd_dom_sf"/>
</dbReference>
<gene>
    <name evidence="5" type="ORF">SanaruYs_02800</name>
</gene>
<dbReference type="PANTHER" id="PTHR30146:SF109">
    <property type="entry name" value="HTH-TYPE TRANSCRIPTIONAL REGULATOR GALS"/>
    <property type="match status" value="1"/>
</dbReference>
<name>A0A401U5B8_9BACT</name>
<accession>A0A401U5B8</accession>
<keyword evidence="2" id="KW-0238">DNA-binding</keyword>
<dbReference type="PROSITE" id="PS50932">
    <property type="entry name" value="HTH_LACI_2"/>
    <property type="match status" value="1"/>
</dbReference>
<dbReference type="AlphaFoldDB" id="A0A401U5B8"/>
<dbReference type="GO" id="GO:0000976">
    <property type="term" value="F:transcription cis-regulatory region binding"/>
    <property type="evidence" value="ECO:0007669"/>
    <property type="project" value="TreeGrafter"/>
</dbReference>
<dbReference type="Gene3D" id="3.40.50.2300">
    <property type="match status" value="2"/>
</dbReference>
<proteinExistence type="predicted"/>
<dbReference type="Pfam" id="PF00356">
    <property type="entry name" value="LacI"/>
    <property type="match status" value="1"/>
</dbReference>
<dbReference type="Proteomes" id="UP000288227">
    <property type="component" value="Unassembled WGS sequence"/>
</dbReference>
<keyword evidence="3" id="KW-0804">Transcription</keyword>
<keyword evidence="6" id="KW-1185">Reference proteome</keyword>
<dbReference type="SMART" id="SM00354">
    <property type="entry name" value="HTH_LACI"/>
    <property type="match status" value="1"/>
</dbReference>
<sequence>MKKGKSTIHDIARKLNITASTVSRALNDNPRISEATKKAVQQAARKLNYQPNHIAAALRNGRSNILGIIVPTIDRGFFSSVVRGIEEIANNSRYNVMICQSNDNYEKEVATVEALLSARVDGIIASYAKETTDFTHFLKAKEKGIPVILFDRSNSALEVSHVLIDDYLGAYKATEHLINQGCKHIAHFTNTRKISIYKERLRGYKEALQANGMVFDESMVVESNLQLADGKTSMEKLFKAKKKPDAIFSASDYSAMGALQYLKEKGIDVPNEIKIVGFSNEAFTHLTEPTLSTVEQHSLRIGNAAAEIFLEEVKSGDKKFIPQTVVLKPELIVRESSVSGVSVNPMSPIKSIKKPHVSTE</sequence>
<keyword evidence="1" id="KW-0805">Transcription regulation</keyword>
<feature type="domain" description="HTH lacI-type" evidence="4">
    <location>
        <begin position="6"/>
        <end position="60"/>
    </location>
</feature>
<dbReference type="SUPFAM" id="SSF47413">
    <property type="entry name" value="lambda repressor-like DNA-binding domains"/>
    <property type="match status" value="1"/>
</dbReference>
<dbReference type="InterPro" id="IPR000843">
    <property type="entry name" value="HTH_LacI"/>
</dbReference>
<reference evidence="5 6" key="1">
    <citation type="submission" date="2018-11" db="EMBL/GenBank/DDBJ databases">
        <title>Chryseotalea sanarue gen. nov., sp., nov., a member of the family Cytophagaceae, isolated from a brackish lake in Hamamatsu Japan.</title>
        <authorList>
            <person name="Maejima Y."/>
            <person name="Iino T."/>
            <person name="Muraguchi Y."/>
            <person name="Fukuda K."/>
            <person name="Ohkuma M."/>
            <person name="Moriuchi R."/>
            <person name="Dohra H."/>
            <person name="Kimbara K."/>
            <person name="Shintani M."/>
        </authorList>
    </citation>
    <scope>NUCLEOTIDE SEQUENCE [LARGE SCALE GENOMIC DNA]</scope>
    <source>
        <strain evidence="5 6">Ys</strain>
    </source>
</reference>